<dbReference type="EMBL" id="MK071982">
    <property type="protein sequence ID" value="AYV75982.1"/>
    <property type="molecule type" value="Genomic_DNA"/>
</dbReference>
<keyword evidence="1" id="KW-0472">Membrane</keyword>
<reference evidence="3" key="1">
    <citation type="submission" date="2018-10" db="EMBL/GenBank/DDBJ databases">
        <title>Hidden diversity of soil giant viruses.</title>
        <authorList>
            <person name="Schulz F."/>
            <person name="Alteio L."/>
            <person name="Goudeau D."/>
            <person name="Ryan E.M."/>
            <person name="Malmstrom R.R."/>
            <person name="Blanchard J."/>
            <person name="Woyke T."/>
        </authorList>
    </citation>
    <scope>NUCLEOTIDE SEQUENCE</scope>
    <source>
        <strain evidence="3">TEV1</strain>
    </source>
</reference>
<dbReference type="Gene3D" id="2.60.120.330">
    <property type="entry name" value="B-lactam Antibiotic, Isopenicillin N Synthase, Chain"/>
    <property type="match status" value="1"/>
</dbReference>
<dbReference type="InterPro" id="IPR027443">
    <property type="entry name" value="IPNS-like_sf"/>
</dbReference>
<feature type="domain" description="Aspartyl/asparaginy/proline hydroxylase" evidence="2">
    <location>
        <begin position="112"/>
        <end position="229"/>
    </location>
</feature>
<evidence type="ECO:0000313" key="3">
    <source>
        <dbReference type="EMBL" id="AYV75982.1"/>
    </source>
</evidence>
<sequence length="231" mass="26796">MYNILYNTSMFEYICLVCCLCIMLIIVLFFTSGSSCIRDDTKYPELHLFRKFNKIVVKELDNAIKTRRWTNIFTVDTLVKTQFSIDPLNSQQIIQIIENTYEPLTTNLYSLKLFVLIYFNIVIEDNVKVCPNITALLNGVPNVMNAYIQSVTPHTVTDKRSGAIKDNTIRCMIPLTPYDGREGISINDEVFNYSDLLATRDYIVFNTKCFYQLWNLTDVNKYVLVLDILDL</sequence>
<name>A0A3G4ZM98_9VIRU</name>
<feature type="transmembrane region" description="Helical" evidence="1">
    <location>
        <begin position="12"/>
        <end position="31"/>
    </location>
</feature>
<dbReference type="Pfam" id="PF05118">
    <property type="entry name" value="Asp_Arg_Hydrox"/>
    <property type="match status" value="1"/>
</dbReference>
<accession>A0A3G4ZM98</accession>
<proteinExistence type="predicted"/>
<organism evidence="3">
    <name type="scientific">Terrestrivirus sp</name>
    <dbReference type="NCBI Taxonomy" id="2487775"/>
    <lineage>
        <taxon>Viruses</taxon>
        <taxon>Varidnaviria</taxon>
        <taxon>Bamfordvirae</taxon>
        <taxon>Nucleocytoviricota</taxon>
        <taxon>Megaviricetes</taxon>
        <taxon>Imitervirales</taxon>
        <taxon>Mimiviridae</taxon>
        <taxon>Klosneuvirinae</taxon>
    </lineage>
</organism>
<gene>
    <name evidence="3" type="ORF">Terrestrivirus4_30</name>
</gene>
<evidence type="ECO:0000256" key="1">
    <source>
        <dbReference type="SAM" id="Phobius"/>
    </source>
</evidence>
<dbReference type="InterPro" id="IPR007803">
    <property type="entry name" value="Asp/Arg/Pro-Hydrxlase"/>
</dbReference>
<protein>
    <submittedName>
        <fullName evidence="3">Aspartyl/asparaginyl beta-hydroxylase</fullName>
    </submittedName>
</protein>
<keyword evidence="1" id="KW-0812">Transmembrane</keyword>
<keyword evidence="1" id="KW-1133">Transmembrane helix</keyword>
<evidence type="ECO:0000259" key="2">
    <source>
        <dbReference type="Pfam" id="PF05118"/>
    </source>
</evidence>